<proteinExistence type="predicted"/>
<evidence type="ECO:0000313" key="1">
    <source>
        <dbReference type="EnsemblMetazoa" id="XP_028518218.1"/>
    </source>
</evidence>
<dbReference type="GeneID" id="114576192"/>
<organism evidence="1 2">
    <name type="scientific">Exaiptasia diaphana</name>
    <name type="common">Tropical sea anemone</name>
    <name type="synonym">Aiptasia pulchella</name>
    <dbReference type="NCBI Taxonomy" id="2652724"/>
    <lineage>
        <taxon>Eukaryota</taxon>
        <taxon>Metazoa</taxon>
        <taxon>Cnidaria</taxon>
        <taxon>Anthozoa</taxon>
        <taxon>Hexacorallia</taxon>
        <taxon>Actiniaria</taxon>
        <taxon>Aiptasiidae</taxon>
        <taxon>Exaiptasia</taxon>
    </lineage>
</organism>
<dbReference type="InterPro" id="IPR013083">
    <property type="entry name" value="Znf_RING/FYVE/PHD"/>
</dbReference>
<dbReference type="RefSeq" id="XP_028518218.1">
    <property type="nucleotide sequence ID" value="XM_028662417.1"/>
</dbReference>
<dbReference type="Proteomes" id="UP000887567">
    <property type="component" value="Unplaced"/>
</dbReference>
<dbReference type="AlphaFoldDB" id="A0A913YT25"/>
<name>A0A913YT25_EXADI</name>
<evidence type="ECO:0000313" key="2">
    <source>
        <dbReference type="Proteomes" id="UP000887567"/>
    </source>
</evidence>
<accession>A0A913YT25</accession>
<dbReference type="SUPFAM" id="SSF57903">
    <property type="entry name" value="FYVE/PHD zinc finger"/>
    <property type="match status" value="1"/>
</dbReference>
<dbReference type="EnsemblMetazoa" id="XM_028662417.1">
    <property type="protein sequence ID" value="XP_028518218.1"/>
    <property type="gene ID" value="LOC114576192"/>
</dbReference>
<dbReference type="InterPro" id="IPR011011">
    <property type="entry name" value="Znf_FYVE_PHD"/>
</dbReference>
<keyword evidence="2" id="KW-1185">Reference proteome</keyword>
<protein>
    <submittedName>
        <fullName evidence="1">Uncharacterized protein</fullName>
    </submittedName>
</protein>
<sequence length="248" mass="28426">MQIMGHDDPQTVIHMLASETILTSLPENLSVIERIRTVFRKEVMATAIKGRYSGLLQVQMASNFLGTPVSMHCTEPGCESYNKTIQPRKTTAGPAVNILWCKLTDDAKAINHFAPLIHCPESRIKFNTFHHIEKNAAFQCPCCQFLDDVIEEVVQCQFCLVWYHRKCVEFSSVTRQQRQFACGCASNIDQQWIADIKNDKVLRRIYKNNLLTDYLKEILSGTLPSRRLSLFLKDFQSNTARSLRVLNR</sequence>
<dbReference type="Gene3D" id="3.30.40.10">
    <property type="entry name" value="Zinc/RING finger domain, C3HC4 (zinc finger)"/>
    <property type="match status" value="1"/>
</dbReference>
<reference evidence="1" key="1">
    <citation type="submission" date="2022-11" db="UniProtKB">
        <authorList>
            <consortium name="EnsemblMetazoa"/>
        </authorList>
    </citation>
    <scope>IDENTIFICATION</scope>
</reference>
<dbReference type="KEGG" id="epa:114576192"/>
<dbReference type="OrthoDB" id="10633007at2759"/>